<evidence type="ECO:0000256" key="6">
    <source>
        <dbReference type="ARBA" id="ARBA00023065"/>
    </source>
</evidence>
<keyword evidence="5 12" id="KW-0732">Signal</keyword>
<dbReference type="Gene3D" id="2.40.170.20">
    <property type="entry name" value="TonB-dependent receptor, beta-barrel domain"/>
    <property type="match status" value="1"/>
</dbReference>
<dbReference type="SUPFAM" id="SSF56935">
    <property type="entry name" value="Porins"/>
    <property type="match status" value="1"/>
</dbReference>
<dbReference type="PANTHER" id="PTHR30069">
    <property type="entry name" value="TONB-DEPENDENT OUTER MEMBRANE RECEPTOR"/>
    <property type="match status" value="1"/>
</dbReference>
<evidence type="ECO:0000256" key="7">
    <source>
        <dbReference type="ARBA" id="ARBA00023077"/>
    </source>
</evidence>
<keyword evidence="6" id="KW-0406">Ion transport</keyword>
<evidence type="ECO:0000259" key="14">
    <source>
        <dbReference type="Pfam" id="PF07715"/>
    </source>
</evidence>
<sequence length="621" mass="69223">MWYKKNTLWLAILAISASNQALAQQRLEDIQVTANRLPQSQADLLASTTIIEREEIERLQAASVIDLLQARAGVEITQNGPPGSVSSLFLRGSNSNHSVVLVDGVRANSAVDGRASLEFLDPSAIERIEIVRGPRAAIYGADAIGGVIQVFTRQGSRAGTQASLNTRVGGNDSHRQNLWIGTGNEDTRLNATVFNRETEGFNARTDDESGERDGFERHGAQLGLSHRFDEQVSASVSALRQDFEAEYDNCFRSGDFLAPGTNDCISDGYQQSFAGSLNATLRPHWDIELTAGHFDEVRREEYRGERQSRTATQRDEIGLQNRFYQDDGLIALGVDYRHERVDFWNRAGAEYARDSRENVGLYGLVERDYGLHQLTGSLRHDDDSLFGDETTGSLGYGYRLTPNQRLGASYATAFKAPSLSDLYGTFDPNPDLEAETAKNIEAFWEYRRAGFDTRVTAFQNRIDDLIVYTGGFLDGSYRNVDEARIRGVELSGGWQGQRLSTRLAVTFQDPEIRHWSDPFAGVEEGDRLLNRAERFARLDIDYDLSDGVEIGSTLRAYSERTSYGGTEVGGYGIVDLRAAWQVTPEVELSAKIENVLDKQYQLVDGYNTRDRYVEGGVTLRY</sequence>
<evidence type="ECO:0000256" key="12">
    <source>
        <dbReference type="SAM" id="SignalP"/>
    </source>
</evidence>
<proteinExistence type="inferred from homology"/>
<evidence type="ECO:0000256" key="2">
    <source>
        <dbReference type="ARBA" id="ARBA00022448"/>
    </source>
</evidence>
<feature type="chain" id="PRO_5012070070" evidence="12">
    <location>
        <begin position="24"/>
        <end position="621"/>
    </location>
</feature>
<comment type="similarity">
    <text evidence="10 11">Belongs to the TonB-dependent receptor family.</text>
</comment>
<dbReference type="GO" id="GO:0006811">
    <property type="term" value="P:monoatomic ion transport"/>
    <property type="evidence" value="ECO:0007669"/>
    <property type="project" value="UniProtKB-KW"/>
</dbReference>
<dbReference type="EMBL" id="FQUJ01000005">
    <property type="protein sequence ID" value="SHE88807.1"/>
    <property type="molecule type" value="Genomic_DNA"/>
</dbReference>
<evidence type="ECO:0000313" key="15">
    <source>
        <dbReference type="EMBL" id="SHE88807.1"/>
    </source>
</evidence>
<keyword evidence="2 10" id="KW-0813">Transport</keyword>
<dbReference type="InterPro" id="IPR037066">
    <property type="entry name" value="Plug_dom_sf"/>
</dbReference>
<protein>
    <submittedName>
        <fullName evidence="15">Vitamin B12 transporter</fullName>
    </submittedName>
</protein>
<comment type="subcellular location">
    <subcellularLocation>
        <location evidence="1 10">Cell outer membrane</location>
        <topology evidence="1 10">Multi-pass membrane protein</topology>
    </subcellularLocation>
</comment>
<dbReference type="CDD" id="cd01347">
    <property type="entry name" value="ligand_gated_channel"/>
    <property type="match status" value="1"/>
</dbReference>
<dbReference type="AlphaFoldDB" id="A0A1M4X5U1"/>
<feature type="domain" description="TonB-dependent receptor plug" evidence="14">
    <location>
        <begin position="41"/>
        <end position="147"/>
    </location>
</feature>
<evidence type="ECO:0000256" key="8">
    <source>
        <dbReference type="ARBA" id="ARBA00023136"/>
    </source>
</evidence>
<name>A0A1M4X5U1_9GAMM</name>
<keyword evidence="9 10" id="KW-0998">Cell outer membrane</keyword>
<evidence type="ECO:0000256" key="5">
    <source>
        <dbReference type="ARBA" id="ARBA00022729"/>
    </source>
</evidence>
<dbReference type="Gene3D" id="2.170.130.10">
    <property type="entry name" value="TonB-dependent receptor, plug domain"/>
    <property type="match status" value="1"/>
</dbReference>
<dbReference type="OrthoDB" id="9764669at2"/>
<keyword evidence="4 10" id="KW-0812">Transmembrane</keyword>
<dbReference type="InterPro" id="IPR000531">
    <property type="entry name" value="Beta-barrel_TonB"/>
</dbReference>
<reference evidence="15 16" key="1">
    <citation type="submission" date="2016-11" db="EMBL/GenBank/DDBJ databases">
        <authorList>
            <person name="Jaros S."/>
            <person name="Januszkiewicz K."/>
            <person name="Wedrychowicz H."/>
        </authorList>
    </citation>
    <scope>NUCLEOTIDE SEQUENCE [LARGE SCALE GENOMIC DNA]</scope>
    <source>
        <strain evidence="15 16">DSM 19980</strain>
    </source>
</reference>
<dbReference type="GO" id="GO:0009279">
    <property type="term" value="C:cell outer membrane"/>
    <property type="evidence" value="ECO:0007669"/>
    <property type="project" value="UniProtKB-SubCell"/>
</dbReference>
<evidence type="ECO:0000256" key="11">
    <source>
        <dbReference type="RuleBase" id="RU003357"/>
    </source>
</evidence>
<evidence type="ECO:0000256" key="3">
    <source>
        <dbReference type="ARBA" id="ARBA00022452"/>
    </source>
</evidence>
<evidence type="ECO:0000256" key="1">
    <source>
        <dbReference type="ARBA" id="ARBA00004571"/>
    </source>
</evidence>
<dbReference type="InterPro" id="IPR012910">
    <property type="entry name" value="Plug_dom"/>
</dbReference>
<evidence type="ECO:0000256" key="9">
    <source>
        <dbReference type="ARBA" id="ARBA00023237"/>
    </source>
</evidence>
<dbReference type="InterPro" id="IPR036942">
    <property type="entry name" value="Beta-barrel_TonB_sf"/>
</dbReference>
<dbReference type="PROSITE" id="PS52016">
    <property type="entry name" value="TONB_DEPENDENT_REC_3"/>
    <property type="match status" value="1"/>
</dbReference>
<evidence type="ECO:0000256" key="4">
    <source>
        <dbReference type="ARBA" id="ARBA00022692"/>
    </source>
</evidence>
<feature type="domain" description="TonB-dependent receptor-like beta-barrel" evidence="13">
    <location>
        <begin position="171"/>
        <end position="595"/>
    </location>
</feature>
<evidence type="ECO:0000259" key="13">
    <source>
        <dbReference type="Pfam" id="PF00593"/>
    </source>
</evidence>
<feature type="signal peptide" evidence="12">
    <location>
        <begin position="1"/>
        <end position="23"/>
    </location>
</feature>
<evidence type="ECO:0000313" key="16">
    <source>
        <dbReference type="Proteomes" id="UP000184346"/>
    </source>
</evidence>
<keyword evidence="3 10" id="KW-1134">Transmembrane beta strand</keyword>
<keyword evidence="8 10" id="KW-0472">Membrane</keyword>
<dbReference type="STRING" id="1121942.SAMN02745148_01329"/>
<dbReference type="PANTHER" id="PTHR30069:SF53">
    <property type="entry name" value="COLICIN I RECEPTOR-RELATED"/>
    <property type="match status" value="1"/>
</dbReference>
<gene>
    <name evidence="15" type="ORF">SAMN02745148_01329</name>
</gene>
<dbReference type="InterPro" id="IPR039426">
    <property type="entry name" value="TonB-dep_rcpt-like"/>
</dbReference>
<organism evidence="15 16">
    <name type="scientific">Modicisalibacter ilicicola DSM 19980</name>
    <dbReference type="NCBI Taxonomy" id="1121942"/>
    <lineage>
        <taxon>Bacteria</taxon>
        <taxon>Pseudomonadati</taxon>
        <taxon>Pseudomonadota</taxon>
        <taxon>Gammaproteobacteria</taxon>
        <taxon>Oceanospirillales</taxon>
        <taxon>Halomonadaceae</taxon>
        <taxon>Modicisalibacter</taxon>
    </lineage>
</organism>
<dbReference type="Pfam" id="PF00593">
    <property type="entry name" value="TonB_dep_Rec_b-barrel"/>
    <property type="match status" value="1"/>
</dbReference>
<accession>A0A1M4X5U1</accession>
<dbReference type="Proteomes" id="UP000184346">
    <property type="component" value="Unassembled WGS sequence"/>
</dbReference>
<evidence type="ECO:0000256" key="10">
    <source>
        <dbReference type="PROSITE-ProRule" id="PRU01360"/>
    </source>
</evidence>
<dbReference type="RefSeq" id="WP_072821026.1">
    <property type="nucleotide sequence ID" value="NZ_FQUJ01000005.1"/>
</dbReference>
<dbReference type="Pfam" id="PF07715">
    <property type="entry name" value="Plug"/>
    <property type="match status" value="1"/>
</dbReference>
<dbReference type="GO" id="GO:0015889">
    <property type="term" value="P:cobalamin transport"/>
    <property type="evidence" value="ECO:0007669"/>
    <property type="project" value="TreeGrafter"/>
</dbReference>
<keyword evidence="7 11" id="KW-0798">TonB box</keyword>
<keyword evidence="16" id="KW-1185">Reference proteome</keyword>